<dbReference type="CDD" id="cd08702">
    <property type="entry name" value="Arna_FMT_C"/>
    <property type="match status" value="1"/>
</dbReference>
<evidence type="ECO:0000313" key="12">
    <source>
        <dbReference type="EMBL" id="QCQ23340.1"/>
    </source>
</evidence>
<dbReference type="Pfam" id="PF00551">
    <property type="entry name" value="Formyl_trans_N"/>
    <property type="match status" value="1"/>
</dbReference>
<dbReference type="EC" id="2.1.2.13" evidence="12"/>
<keyword evidence="5" id="KW-0520">NAD</keyword>
<dbReference type="Gene3D" id="3.40.50.12230">
    <property type="match status" value="1"/>
</dbReference>
<reference evidence="12 13" key="2">
    <citation type="submission" date="2019-05" db="EMBL/GenBank/DDBJ databases">
        <authorList>
            <person name="Suflita J.M."/>
            <person name="Marks C.R."/>
        </authorList>
    </citation>
    <scope>NUCLEOTIDE SEQUENCE [LARGE SCALE GENOMIC DNA]</scope>
    <source>
        <strain evidence="12 13">ALDC</strain>
    </source>
</reference>
<gene>
    <name evidence="12" type="primary">arnA</name>
    <name evidence="12" type="ORF">FDQ92_14880</name>
</gene>
<dbReference type="SUPFAM" id="SSF53328">
    <property type="entry name" value="Formyltransferase"/>
    <property type="match status" value="1"/>
</dbReference>
<dbReference type="PANTHER" id="PTHR43245:SF13">
    <property type="entry name" value="UDP-D-APIOSE_UDP-D-XYLOSE SYNTHASE 2"/>
    <property type="match status" value="1"/>
</dbReference>
<dbReference type="InterPro" id="IPR001509">
    <property type="entry name" value="Epimerase_deHydtase"/>
</dbReference>
<keyword evidence="2" id="KW-0441">Lipid A biosynthesis</keyword>
<dbReference type="SUPFAM" id="SSF51735">
    <property type="entry name" value="NAD(P)-binding Rossmann-fold domains"/>
    <property type="match status" value="1"/>
</dbReference>
<feature type="domain" description="Formyl transferase N-terminal" evidence="9">
    <location>
        <begin position="24"/>
        <end position="172"/>
    </location>
</feature>
<evidence type="ECO:0000256" key="4">
    <source>
        <dbReference type="ARBA" id="ARBA00023002"/>
    </source>
</evidence>
<evidence type="ECO:0000256" key="1">
    <source>
        <dbReference type="ARBA" id="ARBA00022516"/>
    </source>
</evidence>
<keyword evidence="1" id="KW-0444">Lipid biosynthesis</keyword>
<dbReference type="PANTHER" id="PTHR43245">
    <property type="entry name" value="BIFUNCTIONAL POLYMYXIN RESISTANCE PROTEIN ARNA"/>
    <property type="match status" value="1"/>
</dbReference>
<accession>A0A4P8L5Y3</accession>
<evidence type="ECO:0000259" key="9">
    <source>
        <dbReference type="Pfam" id="PF00551"/>
    </source>
</evidence>
<dbReference type="InterPro" id="IPR036477">
    <property type="entry name" value="Formyl_transf_N_sf"/>
</dbReference>
<dbReference type="GO" id="GO:0009245">
    <property type="term" value="P:lipid A biosynthetic process"/>
    <property type="evidence" value="ECO:0007669"/>
    <property type="project" value="UniProtKB-KW"/>
</dbReference>
<dbReference type="GO" id="GO:0016020">
    <property type="term" value="C:membrane"/>
    <property type="evidence" value="ECO:0007669"/>
    <property type="project" value="GOC"/>
</dbReference>
<dbReference type="Proteomes" id="UP000298602">
    <property type="component" value="Chromosome"/>
</dbReference>
<evidence type="ECO:0000256" key="7">
    <source>
        <dbReference type="ARBA" id="ARBA00023251"/>
    </source>
</evidence>
<reference evidence="12 13" key="1">
    <citation type="submission" date="2019-05" db="EMBL/GenBank/DDBJ databases">
        <title>The Complete Genome Sequence of the n-alkane-degrading Desulfoglaeba alkanexedens ALDC reveals multiple alkylsuccinate synthase gene clusters.</title>
        <authorList>
            <person name="Callaghan A.V."/>
            <person name="Davidova I.A."/>
            <person name="Duncan K.E."/>
            <person name="Morris B."/>
            <person name="McInerney M.J."/>
        </authorList>
    </citation>
    <scope>NUCLEOTIDE SEQUENCE [LARGE SCALE GENOMIC DNA]</scope>
    <source>
        <strain evidence="12 13">ALDC</strain>
    </source>
</reference>
<dbReference type="EMBL" id="CP040098">
    <property type="protein sequence ID" value="QCQ23340.1"/>
    <property type="molecule type" value="Genomic_DNA"/>
</dbReference>
<dbReference type="InterPro" id="IPR050177">
    <property type="entry name" value="Lipid_A_modif_metabolic_enz"/>
</dbReference>
<dbReference type="GO" id="GO:0016831">
    <property type="term" value="F:carboxy-lyase activity"/>
    <property type="evidence" value="ECO:0007669"/>
    <property type="project" value="InterPro"/>
</dbReference>
<dbReference type="AlphaFoldDB" id="A0A4P8L5Y3"/>
<evidence type="ECO:0000256" key="3">
    <source>
        <dbReference type="ARBA" id="ARBA00022985"/>
    </source>
</evidence>
<evidence type="ECO:0000313" key="13">
    <source>
        <dbReference type="Proteomes" id="UP000298602"/>
    </source>
</evidence>
<dbReference type="GO" id="GO:0046677">
    <property type="term" value="P:response to antibiotic"/>
    <property type="evidence" value="ECO:0007669"/>
    <property type="project" value="UniProtKB-KW"/>
</dbReference>
<dbReference type="InterPro" id="IPR036291">
    <property type="entry name" value="NAD(P)-bd_dom_sf"/>
</dbReference>
<dbReference type="SUPFAM" id="SSF50486">
    <property type="entry name" value="FMT C-terminal domain-like"/>
    <property type="match status" value="1"/>
</dbReference>
<keyword evidence="7" id="KW-0046">Antibiotic resistance</keyword>
<dbReference type="Pfam" id="PF01370">
    <property type="entry name" value="Epimerase"/>
    <property type="match status" value="1"/>
</dbReference>
<evidence type="ECO:0000256" key="5">
    <source>
        <dbReference type="ARBA" id="ARBA00023027"/>
    </source>
</evidence>
<keyword evidence="6" id="KW-0443">Lipid metabolism</keyword>
<keyword evidence="13" id="KW-1185">Reference proteome</keyword>
<feature type="domain" description="NAD-dependent epimerase/dehydratase" evidence="10">
    <location>
        <begin position="320"/>
        <end position="568"/>
    </location>
</feature>
<dbReference type="GO" id="GO:0009103">
    <property type="term" value="P:lipopolysaccharide biosynthetic process"/>
    <property type="evidence" value="ECO:0007669"/>
    <property type="project" value="UniProtKB-KW"/>
</dbReference>
<evidence type="ECO:0000259" key="10">
    <source>
        <dbReference type="Pfam" id="PF01370"/>
    </source>
</evidence>
<organism evidence="12 13">
    <name type="scientific">Desulfoglaeba alkanexedens ALDC</name>
    <dbReference type="NCBI Taxonomy" id="980445"/>
    <lineage>
        <taxon>Bacteria</taxon>
        <taxon>Pseudomonadati</taxon>
        <taxon>Thermodesulfobacteriota</taxon>
        <taxon>Syntrophobacteria</taxon>
        <taxon>Syntrophobacterales</taxon>
        <taxon>Syntrophobacteraceae</taxon>
        <taxon>Desulfoglaeba</taxon>
    </lineage>
</organism>
<dbReference type="InterPro" id="IPR002376">
    <property type="entry name" value="Formyl_transf_N"/>
</dbReference>
<protein>
    <submittedName>
        <fullName evidence="12">Bifunctional UDP-4-amino-4-deoxy-L-arabinose formyltransferase/UDP-glucuronic acid oxidase ArnA</fullName>
        <ecNumber evidence="12">1.1.1.305</ecNumber>
        <ecNumber evidence="12">2.1.2.13</ecNumber>
    </submittedName>
</protein>
<proteinExistence type="predicted"/>
<dbReference type="GO" id="GO:0099618">
    <property type="term" value="F:UDP-glucuronate dehydrogenase activity"/>
    <property type="evidence" value="ECO:0007669"/>
    <property type="project" value="UniProtKB-EC"/>
</dbReference>
<dbReference type="NCBIfam" id="NF008872">
    <property type="entry name" value="PRK11908.1"/>
    <property type="match status" value="1"/>
</dbReference>
<dbReference type="RefSeq" id="WP_137425619.1">
    <property type="nucleotide sequence ID" value="NZ_CP040098.1"/>
</dbReference>
<feature type="domain" description="Formyl transferase C-terminal" evidence="11">
    <location>
        <begin position="203"/>
        <end position="295"/>
    </location>
</feature>
<dbReference type="CDD" id="cd05257">
    <property type="entry name" value="Arna_like_SDR_e"/>
    <property type="match status" value="1"/>
</dbReference>
<dbReference type="InterPro" id="IPR045869">
    <property type="entry name" value="Arna-like_SDR_e"/>
</dbReference>
<dbReference type="OrthoDB" id="9802815at2"/>
<evidence type="ECO:0000259" key="11">
    <source>
        <dbReference type="Pfam" id="PF02911"/>
    </source>
</evidence>
<keyword evidence="8" id="KW-0511">Multifunctional enzyme</keyword>
<dbReference type="EC" id="1.1.1.305" evidence="12"/>
<dbReference type="KEGG" id="dax:FDQ92_14880"/>
<dbReference type="GO" id="GO:0099619">
    <property type="term" value="F:UDP-4-amino-4-deoxy-L-arabinose formyltransferase activity"/>
    <property type="evidence" value="ECO:0007669"/>
    <property type="project" value="UniProtKB-EC"/>
</dbReference>
<name>A0A4P8L5Y3_9BACT</name>
<dbReference type="InterPro" id="IPR011034">
    <property type="entry name" value="Formyl_transferase-like_C_sf"/>
</dbReference>
<evidence type="ECO:0000256" key="6">
    <source>
        <dbReference type="ARBA" id="ARBA00023098"/>
    </source>
</evidence>
<dbReference type="Gene3D" id="3.40.50.720">
    <property type="entry name" value="NAD(P)-binding Rossmann-like Domain"/>
    <property type="match status" value="1"/>
</dbReference>
<dbReference type="NCBIfam" id="NF005414">
    <property type="entry name" value="PRK06988.1"/>
    <property type="match status" value="1"/>
</dbReference>
<keyword evidence="4 12" id="KW-0560">Oxidoreductase</keyword>
<keyword evidence="3" id="KW-0448">Lipopolysaccharide biosynthesis</keyword>
<evidence type="ECO:0000256" key="8">
    <source>
        <dbReference type="ARBA" id="ARBA00023268"/>
    </source>
</evidence>
<sequence>MKTIVLAYHNIGCVGIRALLAHGYDIQAVFTHKDDPNENAWFESVAELAAANDIPVYAPEDINHPLWVERIMELAPDVIFSFYYRKMVGDEILAVPSKGCLNLHGSLLPRYRGRCPVNWVLIHGEKETGVTLHYMTPRPDDGDIVGQQRVAIEESDTALTLHAKLAGAAGEMLDVLLPKIRKNEADRVPQDKTLASCFGGRGPQDGLIDWTQNATTVRNLVRAVTRPYPGAFSFLGNRKCIFWDVATTAAAPGAYPGGVMSTDPLRIACGDGAVEVRYGQSENGVYMSGRQLAQELNLAVGMRFNGKTETVTEEHRKKHVLILGVNGFIGNHLSERLLESGRYAVHGMDLCSTGIGHLLGHPDFHFTEGDISIMREWIEYHVRKCDIVLPLVAVATPIEYVRNPLRVFELDFEENLRVVRYCVKYGKRLIFPSTSEVYGMCTDDEFDEQRSNLVLGPIHKQRWIYSCSKQMLDRVIWAYGKSQGLQFTLFRPFNWIGPKLDSLASARIGSSRVITQFILNLVEGTPIRLVDGGRQKRCFTDFRDGIECLFRIIENKNDQCNGHIFNIGNPNNECSIAALADMLRGKFDGHPLRHRFPPAAGIQRIEARAYYGSGYQDVQHRRPSIREAQTILGWTPNVPFEQSVEETLDYFLKSAVECAAEASCAMSACE</sequence>
<dbReference type="InterPro" id="IPR005793">
    <property type="entry name" value="Formyl_trans_C"/>
</dbReference>
<dbReference type="NCBIfam" id="NF005998">
    <property type="entry name" value="PRK08125.1"/>
    <property type="match status" value="1"/>
</dbReference>
<dbReference type="Pfam" id="PF02911">
    <property type="entry name" value="Formyl_trans_C"/>
    <property type="match status" value="1"/>
</dbReference>
<evidence type="ECO:0000256" key="2">
    <source>
        <dbReference type="ARBA" id="ARBA00022556"/>
    </source>
</evidence>
<keyword evidence="12" id="KW-0808">Transferase</keyword>